<dbReference type="EMBL" id="LGHB01000013">
    <property type="protein sequence ID" value="KUK96441.1"/>
    <property type="molecule type" value="Genomic_DNA"/>
</dbReference>
<reference evidence="5" key="1">
    <citation type="journal article" date="2015" name="MBio">
        <title>Genome-Resolved Metagenomic Analysis Reveals Roles for Candidate Phyla and Other Microbial Community Members in Biogeochemical Transformations in Oil Reservoirs.</title>
        <authorList>
            <person name="Hu P."/>
            <person name="Tom L."/>
            <person name="Singh A."/>
            <person name="Thomas B.C."/>
            <person name="Baker B.J."/>
            <person name="Piceno Y.M."/>
            <person name="Andersen G.L."/>
            <person name="Banfield J.F."/>
        </authorList>
    </citation>
    <scope>NUCLEOTIDE SEQUENCE [LARGE SCALE GENOMIC DNA]</scope>
</reference>
<keyword evidence="2" id="KW-0812">Transmembrane</keyword>
<evidence type="ECO:0000256" key="2">
    <source>
        <dbReference type="SAM" id="Phobius"/>
    </source>
</evidence>
<feature type="compositionally biased region" description="Polar residues" evidence="1">
    <location>
        <begin position="1475"/>
        <end position="1487"/>
    </location>
</feature>
<evidence type="ECO:0000313" key="4">
    <source>
        <dbReference type="EMBL" id="KUK96441.1"/>
    </source>
</evidence>
<keyword evidence="2" id="KW-0472">Membrane</keyword>
<sequence>MSWRIVDFPLFAQLLIVLTICVTLSSPAEMDGASKERSGTDLTYALMAEAGLDDSANVTELIEGYNAPKSNELLFILGTDLNEVPLKNAAVRPAIASELNVTILAGNDTFPVEMNFSNYAVVFIESQNEALAKSWNDGINDSKLIGVRFIGYNLSCNITAPEVDLFSADYTNIERYWVQGGEDNMANMLWFMGQKFLGRWPDLEASEPVILHSKTRILFIMNLDATEHAVVGVYNETPLLQDLFEIRFIDGEEAVASEESFSEYDVIYVAHIGGTTMNDLAKRLREAAAAGVRIPTFMKMVDVWDISNVNVSDPLYSPISGYFNDGVPSEENMINWIRWTGAELNGQYVEYKPPAKVEIPTEGIYRPETYPKKVFENSTEYLEWYQNRTDGHVYNPANLTIGIIGWEEDATMNELESRGVNVIAVPSNFIESGAHLFTDEDGNVLVDLILSFKGFRLYYEDPEAGKERIEAFNVPVIKVVTDYYFAPDEWEASTWGLSPQSVPFQIVQPEIDGTIEYIWAEGRTEHPITGEMYYEPVDYQIDWLCDRAVAWGDLKNMNNSEKRVAIIYYNHGGGKNNIGASYLDISASIPLLLSKMNESGYHLGDGPLPSTGQEIIDLFVASRNVGTWAPEELGKVVESGHVELVPLEDYLEWYNGTSGEVPDEVRAEIEEWWGAPPGDGGMVYEGQFVIPLLKFGNIVIAPQPMIGSQMNEETLYHNTSVPVGHQYFAFYLWLENKFGADAIIHFGTHGTQEWRPGKQVGLSRYDYPPLLVQDMPVVYPYIMDNVGEGTLAKRRGNAVMIDHLTPAIVSSGLYDELLALSDKMESYESATDPALKSSYRTSIVQLYDSLDLELDLNVNSSRLMEMSEAEFDNLLDAELHDYLLELRDEAVPQGLHVFGVPPNGTSKVEMVRSMLGNSYIDHVENITGEDVGFSMNSSDRAGELLFEVLINGTEITAAQDAILGGASDEISSDLQLAKDYGRRLDLSTREIDNTLRALSGEFIRSEPGGDPVRRPDALPTGNNFYSFDPRTIPDEEAEILGIKLANSFLEAYREAHGEYPEKVGFVLWSVETMRHRGIFEAQIYGLLGVRPVRSLGRIVEFEVIPLEELGRPRIDVVLTPSGLYRDTFGNHVELFDQAIRTVAELDEPPEMNRVRARSEVIRAALLEEGYENETAKLLSQSRIFIDAPGTYGGGGIAEVVDASSTWENESKVADRYISGQGYVYGGGLWGEPNEELFGLNLETVDVAVHSDSSNLYGLMDNDDVFQYFGAMALAVRSLKGETPEMYITDLASTDEVEMKPLEGAYRLELRARYFNPRWIEGMMEHDYAGAREMDRFAEHLWGWDVTVPEMVSEEDWDRVYDVYVADKYELGIQEFFDENNPYARQSMTARMLEAARKDYWHPTEEMKRELVEQYEESVEEYGVTCCHHTCGNPLLNSYMEGILTGAEPEKASSSSPKKGGGSSRHPYPEERPASATANQTRSSSVGTAISEKPELVEETTESAEGEVSGFVMENVLEESSMPSISGAPLMGIILVLFILLVIGAGFRRR</sequence>
<evidence type="ECO:0000259" key="3">
    <source>
        <dbReference type="Pfam" id="PF02514"/>
    </source>
</evidence>
<feature type="domain" description="CobN/magnesium chelatase" evidence="3">
    <location>
        <begin position="329"/>
        <end position="1406"/>
    </location>
</feature>
<evidence type="ECO:0000256" key="1">
    <source>
        <dbReference type="SAM" id="MobiDB-lite"/>
    </source>
</evidence>
<dbReference type="PATRIC" id="fig|301375.6.peg.2525"/>
<comment type="caution">
    <text evidence="4">The sequence shown here is derived from an EMBL/GenBank/DDBJ whole genome shotgun (WGS) entry which is preliminary data.</text>
</comment>
<dbReference type="PANTHER" id="PTHR44119">
    <property type="entry name" value="MAGNESIUM-CHELATASE SUBUNIT CHLH, CHLOROPLASTIC"/>
    <property type="match status" value="1"/>
</dbReference>
<dbReference type="PANTHER" id="PTHR44119:SF4">
    <property type="entry name" value="AEROBIC COBALTOCHELATASE SUBUNIT COBN"/>
    <property type="match status" value="1"/>
</dbReference>
<feature type="transmembrane region" description="Helical" evidence="2">
    <location>
        <begin position="1526"/>
        <end position="1546"/>
    </location>
</feature>
<evidence type="ECO:0000313" key="5">
    <source>
        <dbReference type="Proteomes" id="UP000053961"/>
    </source>
</evidence>
<keyword evidence="2" id="KW-1133">Transmembrane helix</keyword>
<name>A0A101IJQ9_9EURY</name>
<dbReference type="Pfam" id="PF02514">
    <property type="entry name" value="CobN-Mg_chel"/>
    <property type="match status" value="1"/>
</dbReference>
<organism evidence="4 5">
    <name type="scientific">Methanothrix harundinacea</name>
    <dbReference type="NCBI Taxonomy" id="301375"/>
    <lineage>
        <taxon>Archaea</taxon>
        <taxon>Methanobacteriati</taxon>
        <taxon>Methanobacteriota</taxon>
        <taxon>Stenosarchaea group</taxon>
        <taxon>Methanomicrobia</taxon>
        <taxon>Methanotrichales</taxon>
        <taxon>Methanotrichaceae</taxon>
        <taxon>Methanothrix</taxon>
    </lineage>
</organism>
<protein>
    <submittedName>
        <fullName evidence="4">Magnesium chelatase</fullName>
    </submittedName>
</protein>
<proteinExistence type="predicted"/>
<accession>A0A101IJQ9</accession>
<feature type="region of interest" description="Disordered" evidence="1">
    <location>
        <begin position="1447"/>
        <end position="1506"/>
    </location>
</feature>
<dbReference type="InterPro" id="IPR003672">
    <property type="entry name" value="CobN/Mg_chltase"/>
</dbReference>
<gene>
    <name evidence="4" type="ORF">XE07_1112</name>
</gene>
<dbReference type="Proteomes" id="UP000053961">
    <property type="component" value="Unassembled WGS sequence"/>
</dbReference>
<dbReference type="CDD" id="cd10150">
    <property type="entry name" value="CobN_like"/>
    <property type="match status" value="1"/>
</dbReference>